<dbReference type="AlphaFoldDB" id="A0A5N6A5C7"/>
<dbReference type="EMBL" id="VDLY02000013">
    <property type="protein sequence ID" value="KAB8162920.1"/>
    <property type="molecule type" value="Genomic_DNA"/>
</dbReference>
<evidence type="ECO:0000313" key="2">
    <source>
        <dbReference type="Proteomes" id="UP000314251"/>
    </source>
</evidence>
<evidence type="ECO:0000313" key="1">
    <source>
        <dbReference type="EMBL" id="KAB8162920.1"/>
    </source>
</evidence>
<organism evidence="1 2">
    <name type="scientific">Streptomyces mimosae</name>
    <dbReference type="NCBI Taxonomy" id="2586635"/>
    <lineage>
        <taxon>Bacteria</taxon>
        <taxon>Bacillati</taxon>
        <taxon>Actinomycetota</taxon>
        <taxon>Actinomycetes</taxon>
        <taxon>Kitasatosporales</taxon>
        <taxon>Streptomycetaceae</taxon>
        <taxon>Streptomyces</taxon>
    </lineage>
</organism>
<keyword evidence="2" id="KW-1185">Reference proteome</keyword>
<name>A0A5N6A5C7_9ACTN</name>
<comment type="caution">
    <text evidence="1">The sequence shown here is derived from an EMBL/GenBank/DDBJ whole genome shotgun (WGS) entry which is preliminary data.</text>
</comment>
<accession>A0A5N6A5C7</accession>
<dbReference type="Proteomes" id="UP000314251">
    <property type="component" value="Unassembled WGS sequence"/>
</dbReference>
<proteinExistence type="predicted"/>
<sequence>MAGGEPPFALRVETHEGLDALVRRIRAEEDGKELRRELAANLRNELKPAAALAKSGIMAMSSAGPGTSPALRSSIAKKIRPEVKLGGRWSGARVKAFKTPGARGFRNAPKRTNRAKGWRHPLFGNRDVWIQQRGREQWFDRALEGRQAQYRRAVLDAMEQMAARIAGRGR</sequence>
<evidence type="ECO:0008006" key="3">
    <source>
        <dbReference type="Google" id="ProtNLM"/>
    </source>
</evidence>
<dbReference type="OrthoDB" id="3431442at2"/>
<protein>
    <recommendedName>
        <fullName evidence="3">HK97 gp10 family phage protein</fullName>
    </recommendedName>
</protein>
<dbReference type="RefSeq" id="WP_139670497.1">
    <property type="nucleotide sequence ID" value="NZ_VDLY02000013.1"/>
</dbReference>
<reference evidence="1" key="1">
    <citation type="submission" date="2019-10" db="EMBL/GenBank/DDBJ databases">
        <title>Nonomuraea sp. nov., isolated from Phyllanthus amarus.</title>
        <authorList>
            <person name="Klykleung N."/>
            <person name="Tanasupawat S."/>
        </authorList>
    </citation>
    <scope>NUCLEOTIDE SEQUENCE [LARGE SCALE GENOMIC DNA]</scope>
    <source>
        <strain evidence="1">3MP-10</strain>
    </source>
</reference>
<gene>
    <name evidence="1" type="ORF">FH607_019980</name>
</gene>